<name>A0A8H7CNS8_9AGAR</name>
<evidence type="ECO:0000256" key="5">
    <source>
        <dbReference type="ARBA" id="ARBA00022759"/>
    </source>
</evidence>
<feature type="compositionally biased region" description="Basic and acidic residues" evidence="9">
    <location>
        <begin position="846"/>
        <end position="856"/>
    </location>
</feature>
<dbReference type="PROSITE" id="PS50994">
    <property type="entry name" value="INTEGRASE"/>
    <property type="match status" value="1"/>
</dbReference>
<dbReference type="InterPro" id="IPR036397">
    <property type="entry name" value="RNaseH_sf"/>
</dbReference>
<dbReference type="Pfam" id="PF00078">
    <property type="entry name" value="RVT_1"/>
    <property type="match status" value="1"/>
</dbReference>
<feature type="region of interest" description="Disordered" evidence="9">
    <location>
        <begin position="837"/>
        <end position="860"/>
    </location>
</feature>
<protein>
    <recommendedName>
        <fullName evidence="1">RNA-directed DNA polymerase</fullName>
        <ecNumber evidence="1">2.7.7.49</ecNumber>
    </recommendedName>
</protein>
<evidence type="ECO:0000313" key="12">
    <source>
        <dbReference type="EMBL" id="KAF7342821.1"/>
    </source>
</evidence>
<evidence type="ECO:0000256" key="9">
    <source>
        <dbReference type="SAM" id="MobiDB-lite"/>
    </source>
</evidence>
<dbReference type="InterPro" id="IPR043502">
    <property type="entry name" value="DNA/RNA_pol_sf"/>
</dbReference>
<dbReference type="GO" id="GO:0015074">
    <property type="term" value="P:DNA integration"/>
    <property type="evidence" value="ECO:0007669"/>
    <property type="project" value="InterPro"/>
</dbReference>
<dbReference type="Gene3D" id="3.30.70.270">
    <property type="match status" value="2"/>
</dbReference>
<evidence type="ECO:0000256" key="7">
    <source>
        <dbReference type="ARBA" id="ARBA00022884"/>
    </source>
</evidence>
<keyword evidence="2" id="KW-0808">Transferase</keyword>
<evidence type="ECO:0000256" key="8">
    <source>
        <dbReference type="ARBA" id="ARBA00022918"/>
    </source>
</evidence>
<evidence type="ECO:0000256" key="1">
    <source>
        <dbReference type="ARBA" id="ARBA00012493"/>
    </source>
</evidence>
<dbReference type="InterPro" id="IPR041588">
    <property type="entry name" value="Integrase_H2C2"/>
</dbReference>
<dbReference type="GO" id="GO:0005634">
    <property type="term" value="C:nucleus"/>
    <property type="evidence" value="ECO:0007669"/>
    <property type="project" value="UniProtKB-ARBA"/>
</dbReference>
<dbReference type="AlphaFoldDB" id="A0A8H7CNS8"/>
<dbReference type="FunFam" id="3.30.70.270:FF:000020">
    <property type="entry name" value="Transposon Tf2-6 polyprotein-like Protein"/>
    <property type="match status" value="1"/>
</dbReference>
<dbReference type="PANTHER" id="PTHR37984:SF5">
    <property type="entry name" value="PROTEIN NYNRIN-LIKE"/>
    <property type="match status" value="1"/>
</dbReference>
<dbReference type="EMBL" id="JACAZH010000024">
    <property type="protein sequence ID" value="KAF7342821.1"/>
    <property type="molecule type" value="Genomic_DNA"/>
</dbReference>
<dbReference type="Gene3D" id="3.10.10.10">
    <property type="entry name" value="HIV Type 1 Reverse Transcriptase, subunit A, domain 1"/>
    <property type="match status" value="1"/>
</dbReference>
<dbReference type="InterPro" id="IPR000477">
    <property type="entry name" value="RT_dom"/>
</dbReference>
<dbReference type="Gene3D" id="3.30.420.10">
    <property type="entry name" value="Ribonuclease H-like superfamily/Ribonuclease H"/>
    <property type="match status" value="1"/>
</dbReference>
<dbReference type="GO" id="GO:0016787">
    <property type="term" value="F:hydrolase activity"/>
    <property type="evidence" value="ECO:0007669"/>
    <property type="project" value="UniProtKB-KW"/>
</dbReference>
<dbReference type="InterPro" id="IPR050951">
    <property type="entry name" value="Retrovirus_Pol_polyprotein"/>
</dbReference>
<gene>
    <name evidence="12" type="ORF">MSAN_01998100</name>
</gene>
<evidence type="ECO:0000256" key="3">
    <source>
        <dbReference type="ARBA" id="ARBA00022695"/>
    </source>
</evidence>
<keyword evidence="3" id="KW-0548">Nucleotidyltransferase</keyword>
<dbReference type="EC" id="2.7.7.49" evidence="1"/>
<dbReference type="Proteomes" id="UP000623467">
    <property type="component" value="Unassembled WGS sequence"/>
</dbReference>
<dbReference type="Gene3D" id="1.10.340.70">
    <property type="match status" value="1"/>
</dbReference>
<dbReference type="PROSITE" id="PS50878">
    <property type="entry name" value="RT_POL"/>
    <property type="match status" value="1"/>
</dbReference>
<keyword evidence="8 12" id="KW-0695">RNA-directed DNA polymerase</keyword>
<dbReference type="Gene3D" id="2.40.70.10">
    <property type="entry name" value="Acid Proteases"/>
    <property type="match status" value="1"/>
</dbReference>
<dbReference type="GO" id="GO:0003723">
    <property type="term" value="F:RNA binding"/>
    <property type="evidence" value="ECO:0007669"/>
    <property type="project" value="UniProtKB-KW"/>
</dbReference>
<organism evidence="12 13">
    <name type="scientific">Mycena sanguinolenta</name>
    <dbReference type="NCBI Taxonomy" id="230812"/>
    <lineage>
        <taxon>Eukaryota</taxon>
        <taxon>Fungi</taxon>
        <taxon>Dikarya</taxon>
        <taxon>Basidiomycota</taxon>
        <taxon>Agaricomycotina</taxon>
        <taxon>Agaricomycetes</taxon>
        <taxon>Agaricomycetidae</taxon>
        <taxon>Agaricales</taxon>
        <taxon>Marasmiineae</taxon>
        <taxon>Mycenaceae</taxon>
        <taxon>Mycena</taxon>
    </lineage>
</organism>
<dbReference type="SUPFAM" id="SSF53098">
    <property type="entry name" value="Ribonuclease H-like"/>
    <property type="match status" value="1"/>
</dbReference>
<dbReference type="GO" id="GO:0004519">
    <property type="term" value="F:endonuclease activity"/>
    <property type="evidence" value="ECO:0007669"/>
    <property type="project" value="UniProtKB-KW"/>
</dbReference>
<accession>A0A8H7CNS8</accession>
<sequence>MSVPPPPDAPWLPYLPPAHVPVLVGSLIHLVLPQPNCGMYSDLSAYTRVYTPYHAVFSQNYARSFLSCRLCGGTHFTHECTQSYQPFDLILYQDEAKCFWTTCERISSQKETARHTYSPQRTPPPTSLPIGPVIAPPSRPAHATAPSPNRIWTSPPSSPTPPVVQTAATPELPPQARHPRLSRLERRLPRTLQARTVETTAPSLRIRVELQSTVNQRILATNALVDSGATSLGYADTDFVTQNRIPTTHLAGSITEVVDVVLSYEGHSERMVLAVTKLGKQTLILGHGWLKYHNPEIDWKSGKLKLSRCPSQCGKCRDEARSNIQNLRQKHEQQARCRRGPVPRVVELEEEDDVDSDDIFGCDSPSEFPDDSEIQDDDRVFFTHVWPHEEFIRATSTTSQRLAEAHAKNAPRNIKDGLPEHFYEYEDVFSKESFDVLPNRKPWDHAIELIPESKPVNCKVYPLSPAEQKQMDEFIAENLATGRIRPSKSPMASPVFFVKKKDGSLRLVQDYRALNNMTVKNRYPLPLINDLVNQLKGARYFTKLDVRWGFNNVRIREGDEWKAAFRTNRGLFEPLVMFFGLTNSPATFQTMMNDILHDLIMEGVVSVYLDDILIFTKTREEHRRVTRLVLDRLRQHRLYLRADKCEFEKTRIEYLGVIISHNRVEMDPVKVAGVANWPAPSNKKEVSAFLGFTNFYRRFIEGFSDIAHPLFNLTRKDEAFATLKLRITSSPILILPDDLSPFRVEADSSDFASGAVLSQLSKEDVERNYEIYDKELLAVIRALEEWRHFLEGAQHPVEIWTDHKNLEYFRAARKLNRRQARWSLYLSRFDYTLHHRPGKSMGKPDALSRRADHDDGSSDNEDVVLLKPETFIVAALSGLSVAGSEVEVLDDIRKSVRDRKLDEPAMRAVQELRKSRTRTVHSAEWDQQDGLLYFRGKVYVPPTNDLRRRIVEQHHDSRVAGHKGRFKTLELVARNYWWPQMSRYIGQYTSTCDLCKRTKIRRHLPVGHLKPTETPTERWQRISVDFITELPEAHGFDALMVVVCRLGKRGHFIPCHTTIDAKGAARLFYQHVWKLHGLPEDVLCDRGPQFVAEFTRELYRLLGITISASTAYHPQTDGQTERVNQELEGYLRLFVNERQDDWDEFIPSGEFAYNNAIHASTRTTPLPP</sequence>
<reference evidence="12" key="1">
    <citation type="submission" date="2020-05" db="EMBL/GenBank/DDBJ databases">
        <title>Mycena genomes resolve the evolution of fungal bioluminescence.</title>
        <authorList>
            <person name="Tsai I.J."/>
        </authorList>
    </citation>
    <scope>NUCLEOTIDE SEQUENCE</scope>
    <source>
        <strain evidence="12">160909Yilan</strain>
    </source>
</reference>
<evidence type="ECO:0000259" key="11">
    <source>
        <dbReference type="PROSITE" id="PS50994"/>
    </source>
</evidence>
<keyword evidence="4" id="KW-0540">Nuclease</keyword>
<dbReference type="CDD" id="cd09274">
    <property type="entry name" value="RNase_HI_RT_Ty3"/>
    <property type="match status" value="1"/>
</dbReference>
<dbReference type="SUPFAM" id="SSF56672">
    <property type="entry name" value="DNA/RNA polymerases"/>
    <property type="match status" value="1"/>
</dbReference>
<evidence type="ECO:0000259" key="10">
    <source>
        <dbReference type="PROSITE" id="PS50878"/>
    </source>
</evidence>
<dbReference type="CDD" id="cd01647">
    <property type="entry name" value="RT_LTR"/>
    <property type="match status" value="1"/>
</dbReference>
<evidence type="ECO:0000256" key="4">
    <source>
        <dbReference type="ARBA" id="ARBA00022722"/>
    </source>
</evidence>
<dbReference type="InterPro" id="IPR043128">
    <property type="entry name" value="Rev_trsase/Diguanyl_cyclase"/>
</dbReference>
<dbReference type="Pfam" id="PF17921">
    <property type="entry name" value="Integrase_H2C2"/>
    <property type="match status" value="1"/>
</dbReference>
<dbReference type="InterPro" id="IPR041373">
    <property type="entry name" value="RT_RNaseH"/>
</dbReference>
<dbReference type="PANTHER" id="PTHR37984">
    <property type="entry name" value="PROTEIN CBG26694"/>
    <property type="match status" value="1"/>
</dbReference>
<evidence type="ECO:0000256" key="2">
    <source>
        <dbReference type="ARBA" id="ARBA00022679"/>
    </source>
</evidence>
<evidence type="ECO:0000256" key="6">
    <source>
        <dbReference type="ARBA" id="ARBA00022801"/>
    </source>
</evidence>
<feature type="region of interest" description="Disordered" evidence="9">
    <location>
        <begin position="110"/>
        <end position="175"/>
    </location>
</feature>
<feature type="domain" description="Reverse transcriptase" evidence="10">
    <location>
        <begin position="479"/>
        <end position="659"/>
    </location>
</feature>
<keyword evidence="5" id="KW-0255">Endonuclease</keyword>
<dbReference type="InterPro" id="IPR021109">
    <property type="entry name" value="Peptidase_aspartic_dom_sf"/>
</dbReference>
<evidence type="ECO:0000313" key="13">
    <source>
        <dbReference type="Proteomes" id="UP000623467"/>
    </source>
</evidence>
<feature type="domain" description="Integrase catalytic" evidence="11">
    <location>
        <begin position="1011"/>
        <end position="1168"/>
    </location>
</feature>
<dbReference type="GO" id="GO:0003964">
    <property type="term" value="F:RNA-directed DNA polymerase activity"/>
    <property type="evidence" value="ECO:0007669"/>
    <property type="project" value="UniProtKB-KW"/>
</dbReference>
<keyword evidence="6" id="KW-0378">Hydrolase</keyword>
<keyword evidence="13" id="KW-1185">Reference proteome</keyword>
<dbReference type="Pfam" id="PF17917">
    <property type="entry name" value="RT_RNaseH"/>
    <property type="match status" value="1"/>
</dbReference>
<dbReference type="OrthoDB" id="3341476at2759"/>
<proteinExistence type="predicted"/>
<dbReference type="InterPro" id="IPR001584">
    <property type="entry name" value="Integrase_cat-core"/>
</dbReference>
<dbReference type="InterPro" id="IPR012337">
    <property type="entry name" value="RNaseH-like_sf"/>
</dbReference>
<keyword evidence="7" id="KW-0694">RNA-binding</keyword>
<comment type="caution">
    <text evidence="12">The sequence shown here is derived from an EMBL/GenBank/DDBJ whole genome shotgun (WGS) entry which is preliminary data.</text>
</comment>